<organism evidence="2 3">
    <name type="scientific">Psilocybe cf. subviscida</name>
    <dbReference type="NCBI Taxonomy" id="2480587"/>
    <lineage>
        <taxon>Eukaryota</taxon>
        <taxon>Fungi</taxon>
        <taxon>Dikarya</taxon>
        <taxon>Basidiomycota</taxon>
        <taxon>Agaricomycotina</taxon>
        <taxon>Agaricomycetes</taxon>
        <taxon>Agaricomycetidae</taxon>
        <taxon>Agaricales</taxon>
        <taxon>Agaricineae</taxon>
        <taxon>Strophariaceae</taxon>
        <taxon>Psilocybe</taxon>
    </lineage>
</organism>
<dbReference type="AlphaFoldDB" id="A0A8H5BAK5"/>
<evidence type="ECO:0000313" key="3">
    <source>
        <dbReference type="Proteomes" id="UP000567179"/>
    </source>
</evidence>
<feature type="compositionally biased region" description="Low complexity" evidence="1">
    <location>
        <begin position="41"/>
        <end position="60"/>
    </location>
</feature>
<proteinExistence type="predicted"/>
<evidence type="ECO:0000256" key="1">
    <source>
        <dbReference type="SAM" id="MobiDB-lite"/>
    </source>
</evidence>
<keyword evidence="3" id="KW-1185">Reference proteome</keyword>
<dbReference type="OrthoDB" id="3340390at2759"/>
<evidence type="ECO:0000313" key="2">
    <source>
        <dbReference type="EMBL" id="KAF5319306.1"/>
    </source>
</evidence>
<feature type="region of interest" description="Disordered" evidence="1">
    <location>
        <begin position="40"/>
        <end position="67"/>
    </location>
</feature>
<comment type="caution">
    <text evidence="2">The sequence shown here is derived from an EMBL/GenBank/DDBJ whole genome shotgun (WGS) entry which is preliminary data.</text>
</comment>
<reference evidence="2 3" key="1">
    <citation type="journal article" date="2020" name="ISME J.">
        <title>Uncovering the hidden diversity of litter-decomposition mechanisms in mushroom-forming fungi.</title>
        <authorList>
            <person name="Floudas D."/>
            <person name="Bentzer J."/>
            <person name="Ahren D."/>
            <person name="Johansson T."/>
            <person name="Persson P."/>
            <person name="Tunlid A."/>
        </authorList>
    </citation>
    <scope>NUCLEOTIDE SEQUENCE [LARGE SCALE GENOMIC DNA]</scope>
    <source>
        <strain evidence="2 3">CBS 101986</strain>
    </source>
</reference>
<accession>A0A8H5BAK5</accession>
<sequence length="114" mass="12060">MINELRAASEDVGGGGASPHPHPHWFMSTMSLTPSIRTAIGQASRRSGASSSEVQSAYGVGRDGRGGGGCWLRCSTFRFCRSGDRRSYPQRVPVLVTILSLGNHLVALGASASW</sequence>
<name>A0A8H5BAK5_9AGAR</name>
<dbReference type="Proteomes" id="UP000567179">
    <property type="component" value="Unassembled WGS sequence"/>
</dbReference>
<protein>
    <submittedName>
        <fullName evidence="2">Uncharacterized protein</fullName>
    </submittedName>
</protein>
<dbReference type="EMBL" id="JAACJJ010000029">
    <property type="protein sequence ID" value="KAF5319306.1"/>
    <property type="molecule type" value="Genomic_DNA"/>
</dbReference>
<gene>
    <name evidence="2" type="ORF">D9619_008583</name>
</gene>